<dbReference type="AlphaFoldDB" id="A0A087AZN5"/>
<dbReference type="Pfam" id="PF00933">
    <property type="entry name" value="Glyco_hydro_3"/>
    <property type="match status" value="1"/>
</dbReference>
<organism evidence="4 5">
    <name type="scientific">Bifidobacterium cuniculi</name>
    <dbReference type="NCBI Taxonomy" id="1688"/>
    <lineage>
        <taxon>Bacteria</taxon>
        <taxon>Bacillati</taxon>
        <taxon>Actinomycetota</taxon>
        <taxon>Actinomycetes</taxon>
        <taxon>Bifidobacteriales</taxon>
        <taxon>Bifidobacteriaceae</taxon>
        <taxon>Bifidobacterium</taxon>
    </lineage>
</organism>
<gene>
    <name evidence="4" type="ORF">BCUN_2100</name>
</gene>
<dbReference type="SMART" id="SM01217">
    <property type="entry name" value="Fn3_like"/>
    <property type="match status" value="1"/>
</dbReference>
<accession>A0A087AZN5</accession>
<dbReference type="PANTHER" id="PTHR42715">
    <property type="entry name" value="BETA-GLUCOSIDASE"/>
    <property type="match status" value="1"/>
</dbReference>
<dbReference type="InterPro" id="IPR026891">
    <property type="entry name" value="Fn3-like"/>
</dbReference>
<reference evidence="4 5" key="1">
    <citation type="submission" date="2014-03" db="EMBL/GenBank/DDBJ databases">
        <title>Genomics of Bifidobacteria.</title>
        <authorList>
            <person name="Ventura M."/>
            <person name="Milani C."/>
            <person name="Lugli G.A."/>
        </authorList>
    </citation>
    <scope>NUCLEOTIDE SEQUENCE [LARGE SCALE GENOMIC DNA]</scope>
    <source>
        <strain evidence="4 5">LMG 10738</strain>
    </source>
</reference>
<dbReference type="Proteomes" id="UP000029067">
    <property type="component" value="Unassembled WGS sequence"/>
</dbReference>
<dbReference type="EC" id="3.2.1.21" evidence="4"/>
<proteinExistence type="inferred from homology"/>
<dbReference type="InterPro" id="IPR001764">
    <property type="entry name" value="Glyco_hydro_3_N"/>
</dbReference>
<dbReference type="EMBL" id="JGYV01000005">
    <property type="protein sequence ID" value="KFI64235.1"/>
    <property type="molecule type" value="Genomic_DNA"/>
</dbReference>
<evidence type="ECO:0000313" key="5">
    <source>
        <dbReference type="Proteomes" id="UP000029067"/>
    </source>
</evidence>
<dbReference type="SUPFAM" id="SSF51445">
    <property type="entry name" value="(Trans)glycosidases"/>
    <property type="match status" value="1"/>
</dbReference>
<dbReference type="RefSeq" id="WP_033516947.1">
    <property type="nucleotide sequence ID" value="NZ_JGYV01000005.1"/>
</dbReference>
<evidence type="ECO:0000259" key="3">
    <source>
        <dbReference type="SMART" id="SM01217"/>
    </source>
</evidence>
<comment type="caution">
    <text evidence="4">The sequence shown here is derived from an EMBL/GenBank/DDBJ whole genome shotgun (WGS) entry which is preliminary data.</text>
</comment>
<feature type="domain" description="Fibronectin type III-like" evidence="3">
    <location>
        <begin position="629"/>
        <end position="699"/>
    </location>
</feature>
<dbReference type="Gene3D" id="2.60.40.10">
    <property type="entry name" value="Immunoglobulins"/>
    <property type="match status" value="1"/>
</dbReference>
<dbReference type="PRINTS" id="PR00133">
    <property type="entry name" value="GLHYDRLASE3"/>
</dbReference>
<dbReference type="PANTHER" id="PTHR42715:SF10">
    <property type="entry name" value="BETA-GLUCOSIDASE"/>
    <property type="match status" value="1"/>
</dbReference>
<evidence type="ECO:0000256" key="1">
    <source>
        <dbReference type="ARBA" id="ARBA00005336"/>
    </source>
</evidence>
<dbReference type="GO" id="GO:0005975">
    <property type="term" value="P:carbohydrate metabolic process"/>
    <property type="evidence" value="ECO:0007669"/>
    <property type="project" value="InterPro"/>
</dbReference>
<dbReference type="Pfam" id="PF14310">
    <property type="entry name" value="Fn3-like"/>
    <property type="match status" value="1"/>
</dbReference>
<dbReference type="Gene3D" id="3.40.50.1700">
    <property type="entry name" value="Glycoside hydrolase family 3 C-terminal domain"/>
    <property type="match status" value="1"/>
</dbReference>
<dbReference type="InterPro" id="IPR036962">
    <property type="entry name" value="Glyco_hydro_3_N_sf"/>
</dbReference>
<dbReference type="InterPro" id="IPR002772">
    <property type="entry name" value="Glyco_hydro_3_C"/>
</dbReference>
<dbReference type="GO" id="GO:0008422">
    <property type="term" value="F:beta-glucosidase activity"/>
    <property type="evidence" value="ECO:0007669"/>
    <property type="project" value="UniProtKB-EC"/>
</dbReference>
<dbReference type="InterPro" id="IPR013783">
    <property type="entry name" value="Ig-like_fold"/>
</dbReference>
<keyword evidence="2 4" id="KW-0378">Hydrolase</keyword>
<keyword evidence="5" id="KW-1185">Reference proteome</keyword>
<comment type="similarity">
    <text evidence="1">Belongs to the glycosyl hydrolase 3 family.</text>
</comment>
<dbReference type="STRING" id="1688.BCUN_2100"/>
<dbReference type="SUPFAM" id="SSF52279">
    <property type="entry name" value="Beta-D-glucan exohydrolase, C-terminal domain"/>
    <property type="match status" value="1"/>
</dbReference>
<dbReference type="InterPro" id="IPR017853">
    <property type="entry name" value="GH"/>
</dbReference>
<name>A0A087AZN5_9BIFI</name>
<dbReference type="Gene3D" id="3.20.20.300">
    <property type="entry name" value="Glycoside hydrolase, family 3, N-terminal domain"/>
    <property type="match status" value="1"/>
</dbReference>
<protein>
    <submittedName>
        <fullName evidence="4">Beta-glucosidase</fullName>
        <ecNumber evidence="4">3.2.1.21</ecNumber>
    </submittedName>
</protein>
<dbReference type="Pfam" id="PF01915">
    <property type="entry name" value="Glyco_hydro_3_C"/>
    <property type="match status" value="1"/>
</dbReference>
<dbReference type="eggNOG" id="COG1472">
    <property type="taxonomic scope" value="Bacteria"/>
</dbReference>
<sequence>MTMITAANQAKAHELTARLTLEEKIGMIHGAALFHTAAVPRLGIPELKFDDGPMGVRADTYDDNWAPRHNTRDAVTYFPSGSAVASTWNPAMARLVGQALGEEARGRGKDIILGPSLNIKRSPLCGRNFEYMSEDPVLAAVQGAAYIEGVQESDVAACPKHFVANSQETDRLDVDETISQRALRELYYPAFRAAVCDAQALTVMGAYNLVNGVHCCESRELLDDVLRDDWGFRGLVVSDWSAVRDTKASAEVGLDVDMSVTYDFDDYRFARPLLEAVRAGEVAEADVDAKVEHVLAVMDALHMLGDARADRKAGSYATLEHAQAALDAARESIVLLKNDAQVLPLDARAMRRLLVVGANADRVHSVGGGSAVVKAVHEITPLQGLNGCIGGNVEIEYVPGYWADQVTQDDTWQEDSLENSADDTRRNAERSRRLREEALAKVREYAAGGDPIVFVGGLNHDHDLEGRDRTAMDLPYEQDALIDAMLDIAPDTVLVFVAGSPVTMDWADKASTIVWNWYAGAESGNALADVLLGNAEPSGHLPETFPKRLEDCPAHAVGTFGLAGHVDYTEGIYVGYRYYRTKDVPVRFCFGHGLTYTDFEYSDLEVERVDGTLRVQMHIRNVGSRPGAAVPQVYLRLEGTGEDRPAYELKGFTKRWIAPGERVQVSVEMKADEALKYWDTKAGAWAVAPAAKVYVGESVEDLRLSGSL</sequence>
<keyword evidence="4" id="KW-0326">Glycosidase</keyword>
<evidence type="ECO:0000313" key="4">
    <source>
        <dbReference type="EMBL" id="KFI64235.1"/>
    </source>
</evidence>
<dbReference type="InterPro" id="IPR050288">
    <property type="entry name" value="Cellulose_deg_GH3"/>
</dbReference>
<evidence type="ECO:0000256" key="2">
    <source>
        <dbReference type="ARBA" id="ARBA00022801"/>
    </source>
</evidence>
<dbReference type="OrthoDB" id="3187421at2"/>
<dbReference type="InterPro" id="IPR036881">
    <property type="entry name" value="Glyco_hydro_3_C_sf"/>
</dbReference>